<name>E3NA66_CAERE</name>
<feature type="region of interest" description="Disordered" evidence="8">
    <location>
        <begin position="2796"/>
        <end position="2823"/>
    </location>
</feature>
<dbReference type="InterPro" id="IPR041373">
    <property type="entry name" value="RT_RNaseH"/>
</dbReference>
<evidence type="ECO:0000256" key="6">
    <source>
        <dbReference type="ARBA" id="ARBA00022801"/>
    </source>
</evidence>
<dbReference type="InterPro" id="IPR000477">
    <property type="entry name" value="RT_dom"/>
</dbReference>
<dbReference type="Pfam" id="PF17917">
    <property type="entry name" value="RT_RNaseH"/>
    <property type="match status" value="1"/>
</dbReference>
<keyword evidence="5" id="KW-0255">Endonuclease</keyword>
<feature type="region of interest" description="Disordered" evidence="8">
    <location>
        <begin position="2747"/>
        <end position="2770"/>
    </location>
</feature>
<feature type="region of interest" description="Disordered" evidence="8">
    <location>
        <begin position="1087"/>
        <end position="1206"/>
    </location>
</feature>
<keyword evidence="3" id="KW-0548">Nucleotidyltransferase</keyword>
<dbReference type="Pfam" id="PF00078">
    <property type="entry name" value="RVT_1"/>
    <property type="match status" value="1"/>
</dbReference>
<dbReference type="PROSITE" id="PS50994">
    <property type="entry name" value="INTEGRASE"/>
    <property type="match status" value="1"/>
</dbReference>
<feature type="compositionally biased region" description="Acidic residues" evidence="8">
    <location>
        <begin position="2807"/>
        <end position="2823"/>
    </location>
</feature>
<dbReference type="Proteomes" id="UP000008281">
    <property type="component" value="Unassembled WGS sequence"/>
</dbReference>
<evidence type="ECO:0000256" key="7">
    <source>
        <dbReference type="ARBA" id="ARBA00022918"/>
    </source>
</evidence>
<dbReference type="Gene3D" id="1.20.5.1890">
    <property type="match status" value="1"/>
</dbReference>
<evidence type="ECO:0000256" key="3">
    <source>
        <dbReference type="ARBA" id="ARBA00022695"/>
    </source>
</evidence>
<dbReference type="OMA" id="REMSHIP"/>
<dbReference type="FunFam" id="3.30.420.10:FF:000032">
    <property type="entry name" value="Retrovirus-related Pol polyprotein from transposon 297-like Protein"/>
    <property type="match status" value="1"/>
</dbReference>
<dbReference type="InterPro" id="IPR050951">
    <property type="entry name" value="Retrovirus_Pol_polyprotein"/>
</dbReference>
<feature type="compositionally biased region" description="Basic residues" evidence="8">
    <location>
        <begin position="37"/>
        <end position="48"/>
    </location>
</feature>
<dbReference type="Gene3D" id="3.10.20.370">
    <property type="match status" value="1"/>
</dbReference>
<evidence type="ECO:0000256" key="8">
    <source>
        <dbReference type="SAM" id="MobiDB-lite"/>
    </source>
</evidence>
<dbReference type="HOGENOM" id="CLU_000999_0_0_1"/>
<dbReference type="CDD" id="cd09274">
    <property type="entry name" value="RNase_HI_RT_Ty3"/>
    <property type="match status" value="1"/>
</dbReference>
<dbReference type="InterPro" id="IPR001584">
    <property type="entry name" value="Integrase_cat-core"/>
</dbReference>
<feature type="compositionally biased region" description="Basic residues" evidence="8">
    <location>
        <begin position="115"/>
        <end position="154"/>
    </location>
</feature>
<dbReference type="InterPro" id="IPR043502">
    <property type="entry name" value="DNA/RNA_pol_sf"/>
</dbReference>
<feature type="region of interest" description="Disordered" evidence="8">
    <location>
        <begin position="269"/>
        <end position="312"/>
    </location>
</feature>
<dbReference type="InterPro" id="IPR041588">
    <property type="entry name" value="Integrase_H2C2"/>
</dbReference>
<organism evidence="12">
    <name type="scientific">Caenorhabditis remanei</name>
    <name type="common">Caenorhabditis vulgaris</name>
    <dbReference type="NCBI Taxonomy" id="31234"/>
    <lineage>
        <taxon>Eukaryota</taxon>
        <taxon>Metazoa</taxon>
        <taxon>Ecdysozoa</taxon>
        <taxon>Nematoda</taxon>
        <taxon>Chromadorea</taxon>
        <taxon>Rhabditida</taxon>
        <taxon>Rhabditina</taxon>
        <taxon>Rhabditomorpha</taxon>
        <taxon>Rhabditoidea</taxon>
        <taxon>Rhabditidae</taxon>
        <taxon>Peloderinae</taxon>
        <taxon>Caenorhabditis</taxon>
    </lineage>
</organism>
<feature type="domain" description="Integrase catalytic" evidence="10">
    <location>
        <begin position="2432"/>
        <end position="2601"/>
    </location>
</feature>
<dbReference type="PROSITE" id="PS50878">
    <property type="entry name" value="RT_POL"/>
    <property type="match status" value="1"/>
</dbReference>
<dbReference type="InterPro" id="IPR043128">
    <property type="entry name" value="Rev_trsase/Diguanyl_cyclase"/>
</dbReference>
<dbReference type="InterPro" id="IPR021109">
    <property type="entry name" value="Peptidase_aspartic_dom_sf"/>
</dbReference>
<dbReference type="Gene3D" id="3.10.10.10">
    <property type="entry name" value="HIV Type 1 Reverse Transcriptase, subunit A, domain 1"/>
    <property type="match status" value="1"/>
</dbReference>
<dbReference type="GO" id="GO:0015074">
    <property type="term" value="P:DNA integration"/>
    <property type="evidence" value="ECO:0007669"/>
    <property type="project" value="UniProtKB-KW"/>
</dbReference>
<evidence type="ECO:0000256" key="4">
    <source>
        <dbReference type="ARBA" id="ARBA00022722"/>
    </source>
</evidence>
<dbReference type="Gene3D" id="2.40.70.10">
    <property type="entry name" value="Acid Proteases"/>
    <property type="match status" value="1"/>
</dbReference>
<dbReference type="InParanoid" id="E3NA66"/>
<keyword evidence="7" id="KW-0695">RNA-directed DNA polymerase</keyword>
<feature type="compositionally biased region" description="Basic and acidic residues" evidence="8">
    <location>
        <begin position="1089"/>
        <end position="1110"/>
    </location>
</feature>
<feature type="compositionally biased region" description="Basic and acidic residues" evidence="8">
    <location>
        <begin position="598"/>
        <end position="610"/>
    </location>
</feature>
<feature type="region of interest" description="Disordered" evidence="8">
    <location>
        <begin position="34"/>
        <end position="216"/>
    </location>
</feature>
<feature type="region of interest" description="Disordered" evidence="8">
    <location>
        <begin position="533"/>
        <end position="658"/>
    </location>
</feature>
<evidence type="ECO:0000313" key="11">
    <source>
        <dbReference type="EMBL" id="EFO90955.1"/>
    </source>
</evidence>
<feature type="domain" description="Reverse transcriptase" evidence="9">
    <location>
        <begin position="1897"/>
        <end position="2076"/>
    </location>
</feature>
<evidence type="ECO:0000313" key="12">
    <source>
        <dbReference type="Proteomes" id="UP000008281"/>
    </source>
</evidence>
<dbReference type="STRING" id="31234.E3NA66"/>
<evidence type="ECO:0000259" key="9">
    <source>
        <dbReference type="PROSITE" id="PS50878"/>
    </source>
</evidence>
<feature type="compositionally biased region" description="Basic and acidic residues" evidence="8">
    <location>
        <begin position="1190"/>
        <end position="1200"/>
    </location>
</feature>
<dbReference type="GO" id="GO:0003964">
    <property type="term" value="F:RNA-directed DNA polymerase activity"/>
    <property type="evidence" value="ECO:0007669"/>
    <property type="project" value="UniProtKB-KW"/>
</dbReference>
<feature type="compositionally biased region" description="Low complexity" evidence="8">
    <location>
        <begin position="1123"/>
        <end position="1136"/>
    </location>
</feature>
<dbReference type="Pfam" id="PF17921">
    <property type="entry name" value="Integrase_H2C2"/>
    <property type="match status" value="1"/>
</dbReference>
<feature type="compositionally biased region" description="Polar residues" evidence="8">
    <location>
        <begin position="303"/>
        <end position="312"/>
    </location>
</feature>
<dbReference type="PROSITE" id="PS00141">
    <property type="entry name" value="ASP_PROTEASE"/>
    <property type="match status" value="1"/>
</dbReference>
<feature type="compositionally biased region" description="Acidic residues" evidence="8">
    <location>
        <begin position="269"/>
        <end position="282"/>
    </location>
</feature>
<dbReference type="InterPro" id="IPR036397">
    <property type="entry name" value="RNaseH_sf"/>
</dbReference>
<dbReference type="GO" id="GO:0003723">
    <property type="term" value="F:RNA binding"/>
    <property type="evidence" value="ECO:0007669"/>
    <property type="project" value="UniProtKB-KW"/>
</dbReference>
<feature type="compositionally biased region" description="Polar residues" evidence="8">
    <location>
        <begin position="567"/>
        <end position="582"/>
    </location>
</feature>
<feature type="region of interest" description="Disordered" evidence="8">
    <location>
        <begin position="2589"/>
        <end position="2608"/>
    </location>
</feature>
<dbReference type="InterPro" id="IPR001969">
    <property type="entry name" value="Aspartic_peptidase_AS"/>
</dbReference>
<sequence length="2823" mass="322385">MRRATALWRRAHLNAEPVEKPTTTKATYNHLVATNRCHGRRHHRRYRSRIQPLPQPSAQLLQKSQHTWSDHTQEHPTESKVKERREKKKKREEEEEELRRRRVKKKKKKEEELRRRRRRVQKKEKKKIEKKKIEKKKIEKKKIEKKKIEKKKQLPRLPTAASDRVLRSHRNQKEDTPTLTAVQTPTPDTTPTTGQTSDSDRTLTAAQTPITTRTSTTVRTPRGFWNFLSDIFDQSIDVRTPRSSTPIPDHQSPRFEEEFPDLTIIGEEETEEEELSEEEEETAIQVEKQPESSEEESSVTSEFFTPNGSMSTLPEVKAGTGGGRPQPTTHEMPSWKRKGELARMMDPRIKKFSEGKSSDLHRWLKDYAKLVYRMDIPRETGTELLPFFLSGTALQKYNALDHKILDDWAKTTKQLMLAHDCPTDREISLQELTSVQQGKKTVSEFAAHIRELGEYVYEGLPEKNRDLLLASHFLTGCSKKIKSRLRQLQNIPKSLRAMTAEAEKIQRLLELEEEEEATEAVIAAVQQWNIGQQDRGNIDSGRGNFRGRGFQSRGDSQGYGSRGGFQGNSQRGGYREMNTNQEEAAHSEEATEDVAEETGTKDTVIKEPGTKETGTSNEATKEVTTPIPQGKDHQTKQHRTPRTAVESDGIPPLDAHSSSTASAKHALGIMMCLFPHKETLEATKTNLVDLREAGEHFRSHQQRTPCNFEQSHSHSRTYARQRLFDNGTKSNPRWKHHKWLQNMRVEREKIGKRIPVSVDECRKTSITKKFNEMELKEIAPGIYRSEKIGEAAENATRILGTTTFKTFEFTMEVGKVASLDGIHVMSTLASLEKCTFGAGFCQDDSSTVVWQPQETRRECQFELMQSSTAIISQQFIAIEEMAIFSKFDTDLRRLQDALEGCFIHQGYRTDDGYLIEFPEVQSKGWVPDMHIDDMTFGRRHNPWIRRSRETVTSLGPAGTEFQAYIGEPFITPIIRRLYGTANIEELTDLKSPITDPEILQEFGKYNVTNKLLADRARNYPKDRKHQNPMLLMSLKAIRVAQYGARQMKAMEKLNRPLTRGEEQLKLEIERQAAFTFDKLLGKEFGISEPDIRHPDEKFVPPKFEEKDLKPYRNLPAEEEPSWTTTTRKPATTLRNTSPPATSLKSTQPSTTTPKAPPIPVTPPRNTNPPATAPPRTAPRLKPTTPQSITRNRDRWEHDQDYQTPSREMSHIPEANRNVVYEPVAQPSFEEVEHQPSEERERPLIDQFEGICQEQWKSTTLFQTLLRIDPTAAIRQLLRRNDISAKIIGESLIISKCREVTPDVIHYGRKVNSTCYNLIPVTVKGKLWFQLPGSNDLIGEATEIACEDRPPSVRYEHNRWVGLENQEVLPQFLARPNGKLQEQFILPAPETFHTNLDEETGVSTGTDREMQYINDENSKKLRKRLITEGILKDTIEKVKETTAAAGKSAKNLYKSTMDSMKEGVKDVVFSVLMLVAWIVIPIALIALVVVILYGYCKYRAYRSAGRVAKRSAKRATDALVEYAHHHLVNNIQMQETNSYRPISRTVEEEYPIHSINSVRINSVTAARLPHIDVEAEGGKLEALLDSGAAISYMPVSSVKSKINTDRQPQARTANGSPIRFLGTCDTTVKMGNYQIPHTFLVSQDGDCPAAMLIGADMMEKINKLGHEVQINLYKKKLTIGECLININFVTEEMNEPVNVKIAEDVVVNARSEAVIPAELENYRVEMGNEFLVEDNQKDSFEIFVVARSLIRTDKKGRTRVQVLNPSRSKIQFKKGRRIGIAGKVDIVQPIWGADVSPEAHWEARLPKLPQDRPKNYKVSDKVDFSTTELTPEQKEDLIFVINFHEGAFVGPDGILGEYNGKIKHRIDLIDESKVPQGKVYRVPLEKRKEVETQLKEMIKQGIIRPTDSPFSAPIVLVRKADKTSWRFTVDFRALNALTQPVQSIIPNIHEILDLCAGKILYTTLDFQQGFHQIPVEPAHCARTAFACHMGAFEYIRMPMGLKGSPGTFQRVMNTLIKEIQARVFVYIDDMVLTSESPSQHVRDIEEVLDKIEKSGMKLRPEKCKFALPEIRYLGFIISKSGIHPDPEKTKAIDEYPTPKTVKEVRAFIGMASFYRRFIENFSKIAAPIMTLTKKDQPFEWTNECEEAFKELKAALTKNPILVAPKLGKPFVIEVDSSGKGVGAVLFQAQDDEGKDLRVIAYASRVYNGAEKRYPAIELEGLGLVYAVQQFRPYIDGARTLIITDHAPLKSLLHRKDLIGRMGKYQIVLQEYDIQIEYRPGKQNIVCDTLSRFHPRDEETAEADINAITDTAIDFAKVQQEQEADKRIRETKEMVQKFRVQSNVLFEKGAENKWMIRLPPETKYGKTLTRKIHASIFENAHLGSERTEKKVREVAIWQGMTKDIRRIVEGCTTCQKNKDTIQTRIQAKLGKFPEASAPFQRVHADYVGPLPETTRRNKYIAVFVCAFSKFIIAEPVIDQTAETLCNVFTDRVVSRFGAPKLLVTDRGTNFMSKKFEDLLTSINCAHNASTAYHHKANGQVERANQTIEMMLRQVKDKEEWDIDLQPLIHAYNNSVNSTTGIQPHRVIHGQQANSPVKNSIPEEEEKLENPSEYANRIEKEQPKRNQLCQENIRKKTQKQQESHDTRKNINDVTINIGDKVWIREKRFGKIAAQFIGPFQVIRVEDPNVIVEIPAMGTRANNRRTRVIHKNNCKRKTTRNRTTPESHILNEPSKEKVVDTTGCTGIQKTRETETSLFDQQRKQEQRKKGKTTRELIHLRSRGISWRRNEHGRLNGDITTTAHIQPVTEVSPEDPEDAEEEQDPWED</sequence>
<dbReference type="InterPro" id="IPR012337">
    <property type="entry name" value="RNaseH-like_sf"/>
</dbReference>
<dbReference type="Gene3D" id="3.30.420.10">
    <property type="entry name" value="Ribonuclease H-like superfamily/Ribonuclease H"/>
    <property type="match status" value="1"/>
</dbReference>
<dbReference type="FunFam" id="3.10.20.370:FF:000001">
    <property type="entry name" value="Retrovirus-related Pol polyprotein from transposon 17.6-like protein"/>
    <property type="match status" value="1"/>
</dbReference>
<feature type="compositionally biased region" description="Polar residues" evidence="8">
    <location>
        <begin position="1137"/>
        <end position="1149"/>
    </location>
</feature>
<evidence type="ECO:0000256" key="2">
    <source>
        <dbReference type="ARBA" id="ARBA00022679"/>
    </source>
</evidence>
<gene>
    <name evidence="11" type="ORF">CRE_29046</name>
</gene>
<dbReference type="SUPFAM" id="SSF161008">
    <property type="entry name" value="Viral glycoprotein ectodomain-like"/>
    <property type="match status" value="1"/>
</dbReference>
<dbReference type="Pfam" id="PF24664">
    <property type="entry name" value="Monjiviricetes_fusion"/>
    <property type="match status" value="1"/>
</dbReference>
<dbReference type="Pfam" id="PF00665">
    <property type="entry name" value="rve"/>
    <property type="match status" value="1"/>
</dbReference>
<evidence type="ECO:0000259" key="10">
    <source>
        <dbReference type="PROSITE" id="PS50994"/>
    </source>
</evidence>
<dbReference type="SUPFAM" id="SSF56672">
    <property type="entry name" value="DNA/RNA polymerases"/>
    <property type="match status" value="1"/>
</dbReference>
<dbReference type="GO" id="GO:0042575">
    <property type="term" value="C:DNA polymerase complex"/>
    <property type="evidence" value="ECO:0007669"/>
    <property type="project" value="UniProtKB-ARBA"/>
</dbReference>
<dbReference type="CDD" id="cd01647">
    <property type="entry name" value="RT_LTR"/>
    <property type="match status" value="1"/>
</dbReference>
<dbReference type="GO" id="GO:0006508">
    <property type="term" value="P:proteolysis"/>
    <property type="evidence" value="ECO:0007669"/>
    <property type="project" value="InterPro"/>
</dbReference>
<dbReference type="FunFam" id="3.30.70.270:FF:000020">
    <property type="entry name" value="Transposon Tf2-6 polyprotein-like Protein"/>
    <property type="match status" value="1"/>
</dbReference>
<keyword evidence="2" id="KW-0808">Transferase</keyword>
<keyword evidence="12" id="KW-1185">Reference proteome</keyword>
<dbReference type="eggNOG" id="KOG0017">
    <property type="taxonomic scope" value="Eukaryota"/>
</dbReference>
<dbReference type="PANTHER" id="PTHR37984:SF5">
    <property type="entry name" value="PROTEIN NYNRIN-LIKE"/>
    <property type="match status" value="1"/>
</dbReference>
<dbReference type="Pfam" id="PF13975">
    <property type="entry name" value="gag-asp_proteas"/>
    <property type="match status" value="1"/>
</dbReference>
<dbReference type="Gene3D" id="3.30.70.270">
    <property type="match status" value="2"/>
</dbReference>
<feature type="compositionally biased region" description="Basic and acidic residues" evidence="8">
    <location>
        <begin position="2747"/>
        <end position="2760"/>
    </location>
</feature>
<evidence type="ECO:0000256" key="1">
    <source>
        <dbReference type="ARBA" id="ARBA00012493"/>
    </source>
</evidence>
<proteinExistence type="predicted"/>
<feature type="compositionally biased region" description="Low complexity" evidence="8">
    <location>
        <begin position="178"/>
        <end position="216"/>
    </location>
</feature>
<reference evidence="11" key="1">
    <citation type="submission" date="2007-07" db="EMBL/GenBank/DDBJ databases">
        <title>PCAP assembly of the Caenorhabditis remanei genome.</title>
        <authorList>
            <consortium name="The Caenorhabditis remanei Sequencing Consortium"/>
            <person name="Wilson R.K."/>
        </authorList>
    </citation>
    <scope>NUCLEOTIDE SEQUENCE [LARGE SCALE GENOMIC DNA]</scope>
    <source>
        <strain evidence="11">PB4641</strain>
    </source>
</reference>
<dbReference type="CDD" id="cd00303">
    <property type="entry name" value="retropepsin_like"/>
    <property type="match status" value="1"/>
</dbReference>
<dbReference type="GO" id="GO:0004190">
    <property type="term" value="F:aspartic-type endopeptidase activity"/>
    <property type="evidence" value="ECO:0007669"/>
    <property type="project" value="InterPro"/>
</dbReference>
<dbReference type="PANTHER" id="PTHR37984">
    <property type="entry name" value="PROTEIN CBG26694"/>
    <property type="match status" value="1"/>
</dbReference>
<feature type="compositionally biased region" description="Basic and acidic residues" evidence="8">
    <location>
        <begin position="68"/>
        <end position="84"/>
    </location>
</feature>
<dbReference type="OrthoDB" id="5845629at2759"/>
<dbReference type="SUPFAM" id="SSF50630">
    <property type="entry name" value="Acid proteases"/>
    <property type="match status" value="1"/>
</dbReference>
<evidence type="ECO:0000256" key="5">
    <source>
        <dbReference type="ARBA" id="ARBA00022759"/>
    </source>
</evidence>
<keyword evidence="4" id="KW-0540">Nuclease</keyword>
<protein>
    <recommendedName>
        <fullName evidence="1">RNA-directed DNA polymerase</fullName>
        <ecNumber evidence="1">2.7.7.49</ecNumber>
    </recommendedName>
</protein>
<accession>E3NA66</accession>
<dbReference type="EC" id="2.7.7.49" evidence="1"/>
<feature type="compositionally biased region" description="Low complexity" evidence="8">
    <location>
        <begin position="49"/>
        <end position="65"/>
    </location>
</feature>
<dbReference type="EMBL" id="DS268571">
    <property type="protein sequence ID" value="EFO90955.1"/>
    <property type="molecule type" value="Genomic_DNA"/>
</dbReference>
<dbReference type="Gene3D" id="1.10.340.70">
    <property type="match status" value="1"/>
</dbReference>
<feature type="compositionally biased region" description="Polar residues" evidence="8">
    <location>
        <begin position="612"/>
        <end position="627"/>
    </location>
</feature>
<feature type="compositionally biased region" description="Pro residues" evidence="8">
    <location>
        <begin position="1154"/>
        <end position="1176"/>
    </location>
</feature>
<dbReference type="GO" id="GO:0004519">
    <property type="term" value="F:endonuclease activity"/>
    <property type="evidence" value="ECO:0007669"/>
    <property type="project" value="UniProtKB-KW"/>
</dbReference>
<dbReference type="SUPFAM" id="SSF53098">
    <property type="entry name" value="Ribonuclease H-like"/>
    <property type="match status" value="1"/>
</dbReference>
<keyword evidence="6" id="KW-0378">Hydrolase</keyword>